<protein>
    <recommendedName>
        <fullName evidence="3">Zinc finger protein 862</fullName>
    </recommendedName>
</protein>
<comment type="caution">
    <text evidence="1">The sequence shown here is derived from an EMBL/GenBank/DDBJ whole genome shotgun (WGS) entry which is preliminary data.</text>
</comment>
<accession>A0A3N0YD86</accession>
<gene>
    <name evidence="1" type="ORF">DPX16_17839</name>
</gene>
<evidence type="ECO:0000313" key="2">
    <source>
        <dbReference type="Proteomes" id="UP000281406"/>
    </source>
</evidence>
<organism evidence="1 2">
    <name type="scientific">Anabarilius grahami</name>
    <name type="common">Kanglang fish</name>
    <name type="synonym">Barilius grahami</name>
    <dbReference type="NCBI Taxonomy" id="495550"/>
    <lineage>
        <taxon>Eukaryota</taxon>
        <taxon>Metazoa</taxon>
        <taxon>Chordata</taxon>
        <taxon>Craniata</taxon>
        <taxon>Vertebrata</taxon>
        <taxon>Euteleostomi</taxon>
        <taxon>Actinopterygii</taxon>
        <taxon>Neopterygii</taxon>
        <taxon>Teleostei</taxon>
        <taxon>Ostariophysi</taxon>
        <taxon>Cypriniformes</taxon>
        <taxon>Xenocyprididae</taxon>
        <taxon>Xenocypridinae</taxon>
        <taxon>Xenocypridinae incertae sedis</taxon>
        <taxon>Anabarilius</taxon>
    </lineage>
</organism>
<dbReference type="PANTHER" id="PTHR46880:SF5">
    <property type="entry name" value="DUF4371 DOMAIN-CONTAINING PROTEIN"/>
    <property type="match status" value="1"/>
</dbReference>
<evidence type="ECO:0000313" key="1">
    <source>
        <dbReference type="EMBL" id="ROL44187.1"/>
    </source>
</evidence>
<dbReference type="PANTHER" id="PTHR46880">
    <property type="entry name" value="RAS-ASSOCIATING DOMAIN-CONTAINING PROTEIN"/>
    <property type="match status" value="1"/>
</dbReference>
<sequence length="198" mass="22354">MVAKRVADNPSSGPLNLMARRMNEENYKRNERLVNAAYHIIKNEQPFVSFERSIDLVWDLITTQMLHVGALQKADLLDWKERLVGFGSDGAAVMVGKHGGVAKLLRQDVPHLINIHCLGHGLELAALDTINAHEKMKRRRFKCVESEKVLQAACCILDPREWPKDAEALASYGREELLLLTNHFAQVLDRMGCDRDTA</sequence>
<reference evidence="1 2" key="1">
    <citation type="submission" date="2018-10" db="EMBL/GenBank/DDBJ databases">
        <title>Genome assembly for a Yunnan-Guizhou Plateau 3E fish, Anabarilius grahami (Regan), and its evolutionary and genetic applications.</title>
        <authorList>
            <person name="Jiang W."/>
        </authorList>
    </citation>
    <scope>NUCLEOTIDE SEQUENCE [LARGE SCALE GENOMIC DNA]</scope>
    <source>
        <strain evidence="1">AG-KIZ</strain>
        <tissue evidence="1">Muscle</tissue>
    </source>
</reference>
<dbReference type="OrthoDB" id="8551997at2759"/>
<name>A0A3N0YD86_ANAGA</name>
<keyword evidence="2" id="KW-1185">Reference proteome</keyword>
<proteinExistence type="predicted"/>
<dbReference type="Proteomes" id="UP000281406">
    <property type="component" value="Unassembled WGS sequence"/>
</dbReference>
<dbReference type="EMBL" id="RJVU01046584">
    <property type="protein sequence ID" value="ROL44187.1"/>
    <property type="molecule type" value="Genomic_DNA"/>
</dbReference>
<evidence type="ECO:0008006" key="3">
    <source>
        <dbReference type="Google" id="ProtNLM"/>
    </source>
</evidence>
<dbReference type="AlphaFoldDB" id="A0A3N0YD86"/>